<feature type="compositionally biased region" description="Gly residues" evidence="9">
    <location>
        <begin position="214"/>
        <end position="224"/>
    </location>
</feature>
<evidence type="ECO:0000256" key="9">
    <source>
        <dbReference type="SAM" id="MobiDB-lite"/>
    </source>
</evidence>
<dbReference type="Pfam" id="PF00069">
    <property type="entry name" value="Pkinase"/>
    <property type="match status" value="1"/>
</dbReference>
<dbReference type="PANTHER" id="PTHR11042">
    <property type="entry name" value="EUKARYOTIC TRANSLATION INITIATION FACTOR 2-ALPHA KINASE EIF2-ALPHA KINASE -RELATED"/>
    <property type="match status" value="1"/>
</dbReference>
<dbReference type="InterPro" id="IPR017441">
    <property type="entry name" value="Protein_kinase_ATP_BS"/>
</dbReference>
<dbReference type="PANTHER" id="PTHR11042:SF91">
    <property type="entry name" value="EUKARYOTIC TRANSLATION INITIATION FACTOR 2-ALPHA KINASE"/>
    <property type="match status" value="1"/>
</dbReference>
<keyword evidence="2" id="KW-0723">Serine/threonine-protein kinase</keyword>
<evidence type="ECO:0000313" key="11">
    <source>
        <dbReference type="EMBL" id="KAG0730517.1"/>
    </source>
</evidence>
<dbReference type="GO" id="GO:0003743">
    <property type="term" value="F:translation initiation factor activity"/>
    <property type="evidence" value="ECO:0007669"/>
    <property type="project" value="UniProtKB-KW"/>
</dbReference>
<dbReference type="OrthoDB" id="341578at2759"/>
<dbReference type="InterPro" id="IPR011009">
    <property type="entry name" value="Kinase-like_dom_sf"/>
</dbReference>
<keyword evidence="3" id="KW-0597">Phosphoprotein</keyword>
<feature type="domain" description="Protein kinase" evidence="10">
    <location>
        <begin position="137"/>
        <end position="438"/>
    </location>
</feature>
<feature type="compositionally biased region" description="Low complexity" evidence="9">
    <location>
        <begin position="7"/>
        <end position="17"/>
    </location>
</feature>
<dbReference type="Gene3D" id="3.30.200.20">
    <property type="entry name" value="Phosphorylase Kinase, domain 1"/>
    <property type="match status" value="1"/>
</dbReference>
<comment type="caution">
    <text evidence="11">The sequence shown here is derived from an EMBL/GenBank/DDBJ whole genome shotgun (WGS) entry which is preliminary data.</text>
</comment>
<dbReference type="InterPro" id="IPR050339">
    <property type="entry name" value="CC_SR_Kinase"/>
</dbReference>
<feature type="binding site" evidence="8">
    <location>
        <position position="166"/>
    </location>
    <ligand>
        <name>ATP</name>
        <dbReference type="ChEBI" id="CHEBI:30616"/>
    </ligand>
</feature>
<feature type="region of interest" description="Disordered" evidence="9">
    <location>
        <begin position="176"/>
        <end position="245"/>
    </location>
</feature>
<evidence type="ECO:0000256" key="8">
    <source>
        <dbReference type="PROSITE-ProRule" id="PRU10141"/>
    </source>
</evidence>
<evidence type="ECO:0000256" key="3">
    <source>
        <dbReference type="ARBA" id="ARBA00022553"/>
    </source>
</evidence>
<evidence type="ECO:0000313" key="12">
    <source>
        <dbReference type="Proteomes" id="UP000770661"/>
    </source>
</evidence>
<evidence type="ECO:0000256" key="2">
    <source>
        <dbReference type="ARBA" id="ARBA00022527"/>
    </source>
</evidence>
<evidence type="ECO:0000256" key="4">
    <source>
        <dbReference type="ARBA" id="ARBA00022679"/>
    </source>
</evidence>
<dbReference type="Proteomes" id="UP000770661">
    <property type="component" value="Unassembled WGS sequence"/>
</dbReference>
<protein>
    <recommendedName>
        <fullName evidence="1">non-specific serine/threonine protein kinase</fullName>
        <ecNumber evidence="1">2.7.11.1</ecNumber>
    </recommendedName>
</protein>
<name>A0A8J5D5V5_CHIOP</name>
<dbReference type="InterPro" id="IPR000719">
    <property type="entry name" value="Prot_kinase_dom"/>
</dbReference>
<organism evidence="11 12">
    <name type="scientific">Chionoecetes opilio</name>
    <name type="common">Atlantic snow crab</name>
    <name type="synonym">Cancer opilio</name>
    <dbReference type="NCBI Taxonomy" id="41210"/>
    <lineage>
        <taxon>Eukaryota</taxon>
        <taxon>Metazoa</taxon>
        <taxon>Ecdysozoa</taxon>
        <taxon>Arthropoda</taxon>
        <taxon>Crustacea</taxon>
        <taxon>Multicrustacea</taxon>
        <taxon>Malacostraca</taxon>
        <taxon>Eumalacostraca</taxon>
        <taxon>Eucarida</taxon>
        <taxon>Decapoda</taxon>
        <taxon>Pleocyemata</taxon>
        <taxon>Brachyura</taxon>
        <taxon>Eubrachyura</taxon>
        <taxon>Majoidea</taxon>
        <taxon>Majidae</taxon>
        <taxon>Chionoecetes</taxon>
    </lineage>
</organism>
<dbReference type="GO" id="GO:0005634">
    <property type="term" value="C:nucleus"/>
    <property type="evidence" value="ECO:0007669"/>
    <property type="project" value="TreeGrafter"/>
</dbReference>
<reference evidence="11" key="1">
    <citation type="submission" date="2020-07" db="EMBL/GenBank/DDBJ databases">
        <title>The High-quality genome of the commercially important snow crab, Chionoecetes opilio.</title>
        <authorList>
            <person name="Jeong J.-H."/>
            <person name="Ryu S."/>
        </authorList>
    </citation>
    <scope>NUCLEOTIDE SEQUENCE</scope>
    <source>
        <strain evidence="11">MADBK_172401_WGS</strain>
        <tissue evidence="11">Digestive gland</tissue>
    </source>
</reference>
<feature type="compositionally biased region" description="Low complexity" evidence="9">
    <location>
        <begin position="179"/>
        <end position="195"/>
    </location>
</feature>
<dbReference type="PROSITE" id="PS00107">
    <property type="entry name" value="PROTEIN_KINASE_ATP"/>
    <property type="match status" value="1"/>
</dbReference>
<accession>A0A8J5D5V5</accession>
<dbReference type="AlphaFoldDB" id="A0A8J5D5V5"/>
<keyword evidence="12" id="KW-1185">Reference proteome</keyword>
<dbReference type="FunFam" id="1.10.510.10:FF:000251">
    <property type="entry name" value="eukaryotic translation initiation factor 2-alpha kinase 3"/>
    <property type="match status" value="1"/>
</dbReference>
<feature type="region of interest" description="Disordered" evidence="9">
    <location>
        <begin position="1"/>
        <end position="23"/>
    </location>
</feature>
<feature type="compositionally biased region" description="Low complexity" evidence="9">
    <location>
        <begin position="234"/>
        <end position="244"/>
    </location>
</feature>
<dbReference type="PROSITE" id="PS50011">
    <property type="entry name" value="PROTEIN_KINASE_DOM"/>
    <property type="match status" value="1"/>
</dbReference>
<sequence length="538" mass="59929">MGGLLKTRAPAHPAAGAPTGGRTGRTCVHCKPPGIPNACITRLYHPGVAGVCCSFLLYLLLHHVLLLLRTRHRRELVLDAQLFTLILQSNPQVGDLTANGTPPPTTTPTTTTRGGERGPTTPTTATTTTTGGYQTEFEMVQRLGRGGFGVVYQVRDKLDKKEYAVKRINLPSKDIFTMSSPYSPCSEEYPSEAPEPTTPEKRPLDSKGLSGDLEGLGEGLGAQGGVTRERDSSFEVVSEGSEGSPANPRTLLYIKLELCHKEVLRDWLMQNGRSEKKEVLDMFSDIINAVEYIHDQNLMHRDLKVKVGDFGLVTTIAEEEEDQTPFTPTTNRGGVLTHRTHTHDVGTRFYMSPEQLSGQAYDNKVDIYSLGLIFFEMLVPFGTDMERCKVMTRLREDLVFPPKFKEDFPDENSLLRLMLSRDPAKRPTTREIRDHKPLRSLKGHNIGGIIPEDHFSRSSKSSRHKSCLVSTSSSFSPSLPFFSSLLNPLDSLMRRMMSQESQVLMMPQDPERRPTTSNVVVRDIVRCLRGHTIENIIP</sequence>
<feature type="compositionally biased region" description="Low complexity" evidence="9">
    <location>
        <begin position="107"/>
        <end position="130"/>
    </location>
</feature>
<keyword evidence="11" id="KW-0396">Initiation factor</keyword>
<evidence type="ECO:0000259" key="10">
    <source>
        <dbReference type="PROSITE" id="PS50011"/>
    </source>
</evidence>
<dbReference type="EC" id="2.7.11.1" evidence="1"/>
<evidence type="ECO:0000256" key="7">
    <source>
        <dbReference type="ARBA" id="ARBA00022840"/>
    </source>
</evidence>
<dbReference type="CDD" id="cd13996">
    <property type="entry name" value="STKc_EIF2AK"/>
    <property type="match status" value="1"/>
</dbReference>
<dbReference type="Gene3D" id="1.10.510.10">
    <property type="entry name" value="Transferase(Phosphotransferase) domain 1"/>
    <property type="match status" value="1"/>
</dbReference>
<dbReference type="EMBL" id="JACEEZ010000120">
    <property type="protein sequence ID" value="KAG0730517.1"/>
    <property type="molecule type" value="Genomic_DNA"/>
</dbReference>
<evidence type="ECO:0000256" key="5">
    <source>
        <dbReference type="ARBA" id="ARBA00022741"/>
    </source>
</evidence>
<keyword evidence="4" id="KW-0808">Transferase</keyword>
<keyword evidence="7 8" id="KW-0067">ATP-binding</keyword>
<dbReference type="SUPFAM" id="SSF56112">
    <property type="entry name" value="Protein kinase-like (PK-like)"/>
    <property type="match status" value="1"/>
</dbReference>
<dbReference type="GO" id="GO:0005737">
    <property type="term" value="C:cytoplasm"/>
    <property type="evidence" value="ECO:0007669"/>
    <property type="project" value="TreeGrafter"/>
</dbReference>
<gene>
    <name evidence="11" type="primary">Eif2ak3</name>
    <name evidence="11" type="ORF">GWK47_028094</name>
</gene>
<keyword evidence="11" id="KW-0648">Protein biosynthesis</keyword>
<proteinExistence type="predicted"/>
<evidence type="ECO:0000256" key="1">
    <source>
        <dbReference type="ARBA" id="ARBA00012513"/>
    </source>
</evidence>
<feature type="region of interest" description="Disordered" evidence="9">
    <location>
        <begin position="94"/>
        <end position="130"/>
    </location>
</feature>
<dbReference type="GO" id="GO:0004694">
    <property type="term" value="F:eukaryotic translation initiation factor 2alpha kinase activity"/>
    <property type="evidence" value="ECO:0007669"/>
    <property type="project" value="TreeGrafter"/>
</dbReference>
<evidence type="ECO:0000256" key="6">
    <source>
        <dbReference type="ARBA" id="ARBA00022777"/>
    </source>
</evidence>
<keyword evidence="6 11" id="KW-0418">Kinase</keyword>
<dbReference type="GO" id="GO:0005524">
    <property type="term" value="F:ATP binding"/>
    <property type="evidence" value="ECO:0007669"/>
    <property type="project" value="UniProtKB-UniRule"/>
</dbReference>
<keyword evidence="5 8" id="KW-0547">Nucleotide-binding</keyword>